<accession>A0A1F6T564</accession>
<dbReference type="EMBL" id="MFSQ01000062">
    <property type="protein sequence ID" value="OGI40165.1"/>
    <property type="molecule type" value="Genomic_DNA"/>
</dbReference>
<name>A0A1F6T564_9PROT</name>
<evidence type="ECO:0000313" key="2">
    <source>
        <dbReference type="EMBL" id="OGI40165.1"/>
    </source>
</evidence>
<gene>
    <name evidence="2" type="ORF">A2140_06920</name>
</gene>
<feature type="region of interest" description="Disordered" evidence="1">
    <location>
        <begin position="320"/>
        <end position="364"/>
    </location>
</feature>
<reference evidence="2 3" key="1">
    <citation type="journal article" date="2016" name="Nat. Commun.">
        <title>Thousands of microbial genomes shed light on interconnected biogeochemical processes in an aquifer system.</title>
        <authorList>
            <person name="Anantharaman K."/>
            <person name="Brown C.T."/>
            <person name="Hug L.A."/>
            <person name="Sharon I."/>
            <person name="Castelle C.J."/>
            <person name="Probst A.J."/>
            <person name="Thomas B.C."/>
            <person name="Singh A."/>
            <person name="Wilkins M.J."/>
            <person name="Karaoz U."/>
            <person name="Brodie E.L."/>
            <person name="Williams K.H."/>
            <person name="Hubbard S.S."/>
            <person name="Banfield J.F."/>
        </authorList>
    </citation>
    <scope>NUCLEOTIDE SEQUENCE [LARGE SCALE GENOMIC DNA]</scope>
</reference>
<feature type="compositionally biased region" description="Basic and acidic residues" evidence="1">
    <location>
        <begin position="351"/>
        <end position="364"/>
    </location>
</feature>
<dbReference type="Proteomes" id="UP000178379">
    <property type="component" value="Unassembled WGS sequence"/>
</dbReference>
<comment type="caution">
    <text evidence="2">The sequence shown here is derived from an EMBL/GenBank/DDBJ whole genome shotgun (WGS) entry which is preliminary data.</text>
</comment>
<sequence length="364" mass="38011">MTLAVAGLLGPADKAATAPKPDEPLKPGAIYSPTFTAPTMYQKFDLTPGLSVKLQVQIPVWQGFDFVAYAIASPFTEKWHIDIFKEGPGGIDLLTGVPLEKFEGLIQGVTDYQFSHSLNADWFKKHGPGKYGAKAYLSQTNSVYGEAAGMLTGVGFEIVGPPVKTSAQKPGNVVAKPSAAALGALAAAAKPNILVVGAKVEITKNCYGPAPALIAAVKLKNTGGALAAKKGKVFLKESGGAGLEGAADLPAFGAGQEQTVNVPATSLLHFSKLAGSHQLQVVLKAVIEGGQLSFNKPADPYMFTVVFPAGYCGGKALVPPKPSSSTPNEITNPAELNPQPEVPSKPKEKKKKSEREEKKLPAVQ</sequence>
<proteinExistence type="predicted"/>
<evidence type="ECO:0000313" key="3">
    <source>
        <dbReference type="Proteomes" id="UP000178379"/>
    </source>
</evidence>
<dbReference type="AlphaFoldDB" id="A0A1F6T564"/>
<evidence type="ECO:0000256" key="1">
    <source>
        <dbReference type="SAM" id="MobiDB-lite"/>
    </source>
</evidence>
<organism evidence="2 3">
    <name type="scientific">Candidatus Muproteobacteria bacterium RBG_16_62_13</name>
    <dbReference type="NCBI Taxonomy" id="1817756"/>
    <lineage>
        <taxon>Bacteria</taxon>
        <taxon>Pseudomonadati</taxon>
        <taxon>Pseudomonadota</taxon>
        <taxon>Candidatus Muproteobacteria</taxon>
    </lineage>
</organism>
<protein>
    <submittedName>
        <fullName evidence="2">Uncharacterized protein</fullName>
    </submittedName>
</protein>